<feature type="region of interest" description="Disordered" evidence="1">
    <location>
        <begin position="157"/>
        <end position="179"/>
    </location>
</feature>
<gene>
    <name evidence="2" type="ORF">NQ317_014734</name>
</gene>
<accession>A0ABQ9J2D0</accession>
<evidence type="ECO:0000313" key="3">
    <source>
        <dbReference type="Proteomes" id="UP001162164"/>
    </source>
</evidence>
<name>A0ABQ9J2D0_9CUCU</name>
<comment type="caution">
    <text evidence="2">The sequence shown here is derived from an EMBL/GenBank/DDBJ whole genome shotgun (WGS) entry which is preliminary data.</text>
</comment>
<organism evidence="2 3">
    <name type="scientific">Molorchus minor</name>
    <dbReference type="NCBI Taxonomy" id="1323400"/>
    <lineage>
        <taxon>Eukaryota</taxon>
        <taxon>Metazoa</taxon>
        <taxon>Ecdysozoa</taxon>
        <taxon>Arthropoda</taxon>
        <taxon>Hexapoda</taxon>
        <taxon>Insecta</taxon>
        <taxon>Pterygota</taxon>
        <taxon>Neoptera</taxon>
        <taxon>Endopterygota</taxon>
        <taxon>Coleoptera</taxon>
        <taxon>Polyphaga</taxon>
        <taxon>Cucujiformia</taxon>
        <taxon>Chrysomeloidea</taxon>
        <taxon>Cerambycidae</taxon>
        <taxon>Lamiinae</taxon>
        <taxon>Monochamini</taxon>
        <taxon>Molorchus</taxon>
    </lineage>
</organism>
<dbReference type="Proteomes" id="UP001162164">
    <property type="component" value="Unassembled WGS sequence"/>
</dbReference>
<evidence type="ECO:0000256" key="1">
    <source>
        <dbReference type="SAM" id="MobiDB-lite"/>
    </source>
</evidence>
<feature type="compositionally biased region" description="Polar residues" evidence="1">
    <location>
        <begin position="157"/>
        <end position="174"/>
    </location>
</feature>
<reference evidence="2" key="1">
    <citation type="journal article" date="2023" name="Insect Mol. Biol.">
        <title>Genome sequencing provides insights into the evolution of gene families encoding plant cell wall-degrading enzymes in longhorned beetles.</title>
        <authorList>
            <person name="Shin N.R."/>
            <person name="Okamura Y."/>
            <person name="Kirsch R."/>
            <person name="Pauchet Y."/>
        </authorList>
    </citation>
    <scope>NUCLEOTIDE SEQUENCE</scope>
    <source>
        <strain evidence="2">MMC_N1</strain>
    </source>
</reference>
<proteinExistence type="predicted"/>
<sequence length="291" mass="32490">MAEDDEIDVLGDFSLDNFLSNNDSSIYESTALVSQNTELLNCEYTIHPQWLLDKPSADPDNWYDSNLPSGLVDKSQAENDTLGHVSTANSITDESGWTEMEKNLLERENQGTYRQFNDGVVKEISNSNLVSDVLDDTQIPASIEVIAAVSTGKPTVQVNKRQKKSGGSSDTSEINVRGTLSGHAHLKANCINLKKLKTPKSKKYELHKNKRKQKNVKFKFKANLKNQTKQKEDDHNKRPGFSHIEITTGKGLAVPICEGEEIVKINTGDEESDLDIEIDIEDLNEDIKKIE</sequence>
<protein>
    <submittedName>
        <fullName evidence="2">Uncharacterized protein</fullName>
    </submittedName>
</protein>
<evidence type="ECO:0000313" key="2">
    <source>
        <dbReference type="EMBL" id="KAJ8971613.1"/>
    </source>
</evidence>
<dbReference type="EMBL" id="JAPWTJ010001455">
    <property type="protein sequence ID" value="KAJ8971613.1"/>
    <property type="molecule type" value="Genomic_DNA"/>
</dbReference>
<keyword evidence="3" id="KW-1185">Reference proteome</keyword>